<dbReference type="OrthoDB" id="3392819at2"/>
<dbReference type="AlphaFoldDB" id="A0A418MT22"/>
<dbReference type="RefSeq" id="WP_119577311.1">
    <property type="nucleotide sequence ID" value="NZ_QXEC01000014.1"/>
</dbReference>
<dbReference type="InterPro" id="IPR045713">
    <property type="entry name" value="DUF6069"/>
</dbReference>
<dbReference type="Proteomes" id="UP000283832">
    <property type="component" value="Unassembled WGS sequence"/>
</dbReference>
<accession>A0A418MT22</accession>
<feature type="transmembrane region" description="Helical" evidence="1">
    <location>
        <begin position="53"/>
        <end position="75"/>
    </location>
</feature>
<feature type="transmembrane region" description="Helical" evidence="1">
    <location>
        <begin position="87"/>
        <end position="106"/>
    </location>
</feature>
<feature type="transmembrane region" description="Helical" evidence="1">
    <location>
        <begin position="21"/>
        <end position="41"/>
    </location>
</feature>
<evidence type="ECO:0000313" key="2">
    <source>
        <dbReference type="EMBL" id="RIV37373.1"/>
    </source>
</evidence>
<name>A0A418MT22_9ACTN</name>
<comment type="caution">
    <text evidence="2">The sequence shown here is derived from an EMBL/GenBank/DDBJ whole genome shotgun (WGS) entry which is preliminary data.</text>
</comment>
<feature type="transmembrane region" description="Helical" evidence="1">
    <location>
        <begin position="112"/>
        <end position="133"/>
    </location>
</feature>
<dbReference type="Pfam" id="PF19545">
    <property type="entry name" value="DUF6069"/>
    <property type="match status" value="1"/>
</dbReference>
<keyword evidence="1" id="KW-0812">Transmembrane</keyword>
<evidence type="ECO:0000256" key="1">
    <source>
        <dbReference type="SAM" id="Phobius"/>
    </source>
</evidence>
<organism evidence="2 3">
    <name type="scientific">Micromonospora radicis</name>
    <dbReference type="NCBI Taxonomy" id="1894971"/>
    <lineage>
        <taxon>Bacteria</taxon>
        <taxon>Bacillati</taxon>
        <taxon>Actinomycetota</taxon>
        <taxon>Actinomycetes</taxon>
        <taxon>Micromonosporales</taxon>
        <taxon>Micromonosporaceae</taxon>
        <taxon>Micromonospora</taxon>
    </lineage>
</organism>
<sequence length="138" mass="13997">MSSTTLAGIDTASPLRRRATGALAAVAASAAIWLIGALGGVDYAVRSPGRPEFVVNLAPVIVVSLGSALLGWVALATLERFAGDRATSIWFSLAIAGTLLSFAPLLQADATSGAKLALGAMHLVVPAALVALLPKRDH</sequence>
<dbReference type="EMBL" id="QXEC01000014">
    <property type="protein sequence ID" value="RIV37373.1"/>
    <property type="molecule type" value="Genomic_DNA"/>
</dbReference>
<keyword evidence="3" id="KW-1185">Reference proteome</keyword>
<reference evidence="2 3" key="1">
    <citation type="submission" date="2018-08" db="EMBL/GenBank/DDBJ databases">
        <title>Jishengella sp. nov., isolated from a root of Azadirachta indica A. Juss. var. siamensis Valenton.</title>
        <authorList>
            <person name="Kuncharoen N."/>
            <person name="Tanasupawat S."/>
            <person name="Kudo T."/>
            <person name="Ohkuma M."/>
        </authorList>
    </citation>
    <scope>NUCLEOTIDE SEQUENCE [LARGE SCALE GENOMIC DNA]</scope>
    <source>
        <strain evidence="2 3">AZ1-13</strain>
    </source>
</reference>
<gene>
    <name evidence="2" type="ORF">D2L64_15970</name>
</gene>
<proteinExistence type="predicted"/>
<evidence type="ECO:0000313" key="3">
    <source>
        <dbReference type="Proteomes" id="UP000283832"/>
    </source>
</evidence>
<keyword evidence="1" id="KW-0472">Membrane</keyword>
<keyword evidence="1" id="KW-1133">Transmembrane helix</keyword>
<protein>
    <submittedName>
        <fullName evidence="2">Uncharacterized protein</fullName>
    </submittedName>
</protein>